<gene>
    <name evidence="1" type="ORF">NSCI0253_LOCUS26090</name>
</gene>
<name>A0A7S1AG08_NOCSC</name>
<dbReference type="EMBL" id="HBFQ01037014">
    <property type="protein sequence ID" value="CAD8851740.1"/>
    <property type="molecule type" value="Transcribed_RNA"/>
</dbReference>
<organism evidence="1">
    <name type="scientific">Noctiluca scintillans</name>
    <name type="common">Sea sparkle</name>
    <name type="synonym">Red tide dinoflagellate</name>
    <dbReference type="NCBI Taxonomy" id="2966"/>
    <lineage>
        <taxon>Eukaryota</taxon>
        <taxon>Sar</taxon>
        <taxon>Alveolata</taxon>
        <taxon>Dinophyceae</taxon>
        <taxon>Noctilucales</taxon>
        <taxon>Noctilucaceae</taxon>
        <taxon>Noctiluca</taxon>
    </lineage>
</organism>
<reference evidence="1" key="1">
    <citation type="submission" date="2021-01" db="EMBL/GenBank/DDBJ databases">
        <authorList>
            <person name="Corre E."/>
            <person name="Pelletier E."/>
            <person name="Niang G."/>
            <person name="Scheremetjew M."/>
            <person name="Finn R."/>
            <person name="Kale V."/>
            <person name="Holt S."/>
            <person name="Cochrane G."/>
            <person name="Meng A."/>
            <person name="Brown T."/>
            <person name="Cohen L."/>
        </authorList>
    </citation>
    <scope>NUCLEOTIDE SEQUENCE</scope>
</reference>
<dbReference type="Gene3D" id="2.60.120.620">
    <property type="entry name" value="q2cbj1_9rhob like domain"/>
    <property type="match status" value="1"/>
</dbReference>
<accession>A0A7S1AG08</accession>
<dbReference type="AlphaFoldDB" id="A0A7S1AG08"/>
<evidence type="ECO:0000313" key="1">
    <source>
        <dbReference type="EMBL" id="CAD8851740.1"/>
    </source>
</evidence>
<protein>
    <submittedName>
        <fullName evidence="1">Uncharacterized protein</fullName>
    </submittedName>
</protein>
<sequence length="556" mass="62200">MLDSSLSLVCSDPNIWVFDHLFSDVLIGHVNTLCDTTQVSEVHQEARGHRQRRSVRGWPLRPEAQTQEFFDVISRLVGVRLTEEFQSAMLTEVRGENQKPHMDGVELSDVERRYQQCDFLDETKQSVLDMHTVVVPTLSVVVYFNDVGAIHFPQASSGEGVLIQGRRGRVVVIENYLDTARPHHNASAMHYGTYFEDAPKRLVTMGVLANSTPSQNKTPPYGLLYCPATLDAVFTLHMREYNDKQDREKKEKLIVSMSVSREGDELHAVGTDVGGTKLCDVPFELTTTEADLVHTMKSMLKRDDRYELEFLAPDGEVMSDKTREVSSIPSFLDEVLGVLMSDSVVRLTVDGKIDYIKAAWQFVISVDRWVLGTVVLEISGGAFPTMSELRVSIRNRWALSGNFVLVSTRGESLEGVDRLEGLFAGPQTMDLAVFSEDRLCITFEVQGLAHEAFLEHPDRLAQLRSVVSEHVGFDTAVDVQKGTRLSETKLTLVTAVVFAGRASKRTKFQYMMYKTKELFQEAMLNGLQDLGWACDGRKLFVSFGTVEVVHAASGTS</sequence>
<proteinExistence type="predicted"/>